<dbReference type="Pfam" id="PF00089">
    <property type="entry name" value="Trypsin"/>
    <property type="match status" value="1"/>
</dbReference>
<evidence type="ECO:0000256" key="4">
    <source>
        <dbReference type="ARBA" id="ARBA00023145"/>
    </source>
</evidence>
<organism evidence="10 11">
    <name type="scientific">Drosophila yakuba</name>
    <name type="common">Fruit fly</name>
    <dbReference type="NCBI Taxonomy" id="7245"/>
    <lineage>
        <taxon>Eukaryota</taxon>
        <taxon>Metazoa</taxon>
        <taxon>Ecdysozoa</taxon>
        <taxon>Arthropoda</taxon>
        <taxon>Hexapoda</taxon>
        <taxon>Insecta</taxon>
        <taxon>Pterygota</taxon>
        <taxon>Neoptera</taxon>
        <taxon>Endopterygota</taxon>
        <taxon>Diptera</taxon>
        <taxon>Brachycera</taxon>
        <taxon>Muscomorpha</taxon>
        <taxon>Ephydroidea</taxon>
        <taxon>Drosophilidae</taxon>
        <taxon>Drosophila</taxon>
        <taxon>Sophophora</taxon>
    </lineage>
</organism>
<dbReference type="PROSITE" id="PS50240">
    <property type="entry name" value="TRYPSIN_DOM"/>
    <property type="match status" value="1"/>
</dbReference>
<protein>
    <recommendedName>
        <fullName evidence="9">Peptidase S1 domain-containing protein</fullName>
    </recommendedName>
</protein>
<dbReference type="SUPFAM" id="SSF50494">
    <property type="entry name" value="Trypsin-like serine proteases"/>
    <property type="match status" value="1"/>
</dbReference>
<dbReference type="GO" id="GO:0046872">
    <property type="term" value="F:metal ion binding"/>
    <property type="evidence" value="ECO:0007669"/>
    <property type="project" value="UniProtKB-KW"/>
</dbReference>
<dbReference type="FunFam" id="2.40.10.10:FF:000028">
    <property type="entry name" value="Serine protease easter"/>
    <property type="match status" value="1"/>
</dbReference>
<evidence type="ECO:0000256" key="7">
    <source>
        <dbReference type="ARBA" id="ARBA00024195"/>
    </source>
</evidence>
<evidence type="ECO:0000256" key="6">
    <source>
        <dbReference type="ARBA" id="ARBA00023180"/>
    </source>
</evidence>
<gene>
    <name evidence="10" type="primary">Dyak\GE24831</name>
    <name evidence="10" type="synonym">dyak_GLEANR_849</name>
    <name evidence="10" type="synonym">GE24831</name>
    <name evidence="10" type="ORF">Dyak_GE24831</name>
</gene>
<evidence type="ECO:0000256" key="8">
    <source>
        <dbReference type="SAM" id="SignalP"/>
    </source>
</evidence>
<dbReference type="GO" id="GO:0004252">
    <property type="term" value="F:serine-type endopeptidase activity"/>
    <property type="evidence" value="ECO:0007669"/>
    <property type="project" value="InterPro"/>
</dbReference>
<keyword evidence="1" id="KW-0479">Metal-binding</keyword>
<dbReference type="SMART" id="SM00020">
    <property type="entry name" value="Tryp_SPc"/>
    <property type="match status" value="1"/>
</dbReference>
<evidence type="ECO:0000313" key="10">
    <source>
        <dbReference type="EMBL" id="EDW89033.1"/>
    </source>
</evidence>
<dbReference type="EMBL" id="CM000157">
    <property type="protein sequence ID" value="EDW89033.1"/>
    <property type="molecule type" value="Genomic_DNA"/>
</dbReference>
<feature type="chain" id="PRO_5002817180" description="Peptidase S1 domain-containing protein" evidence="8">
    <location>
        <begin position="27"/>
        <end position="314"/>
    </location>
</feature>
<name>B4P0V9_DROYA</name>
<proteinExistence type="inferred from homology"/>
<reference evidence="10 11" key="1">
    <citation type="journal article" date="2007" name="Nature">
        <title>Evolution of genes and genomes on the Drosophila phylogeny.</title>
        <authorList>
            <consortium name="Drosophila 12 Genomes Consortium"/>
            <person name="Clark A.G."/>
            <person name="Eisen M.B."/>
            <person name="Smith D.R."/>
            <person name="Bergman C.M."/>
            <person name="Oliver B."/>
            <person name="Markow T.A."/>
            <person name="Kaufman T.C."/>
            <person name="Kellis M."/>
            <person name="Gelbart W."/>
            <person name="Iyer V.N."/>
            <person name="Pollard D.A."/>
            <person name="Sackton T.B."/>
            <person name="Larracuente A.M."/>
            <person name="Singh N.D."/>
            <person name="Abad J.P."/>
            <person name="Abt D.N."/>
            <person name="Adryan B."/>
            <person name="Aguade M."/>
            <person name="Akashi H."/>
            <person name="Anderson W.W."/>
            <person name="Aquadro C.F."/>
            <person name="Ardell D.H."/>
            <person name="Arguello R."/>
            <person name="Artieri C.G."/>
            <person name="Barbash D.A."/>
            <person name="Barker D."/>
            <person name="Barsanti P."/>
            <person name="Batterham P."/>
            <person name="Batzoglou S."/>
            <person name="Begun D."/>
            <person name="Bhutkar A."/>
            <person name="Blanco E."/>
            <person name="Bosak S.A."/>
            <person name="Bradley R.K."/>
            <person name="Brand A.D."/>
            <person name="Brent M.R."/>
            <person name="Brooks A.N."/>
            <person name="Brown R.H."/>
            <person name="Butlin R.K."/>
            <person name="Caggese C."/>
            <person name="Calvi B.R."/>
            <person name="Bernardo de Carvalho A."/>
            <person name="Caspi A."/>
            <person name="Castrezana S."/>
            <person name="Celniker S.E."/>
            <person name="Chang J.L."/>
            <person name="Chapple C."/>
            <person name="Chatterji S."/>
            <person name="Chinwalla A."/>
            <person name="Civetta A."/>
            <person name="Clifton S.W."/>
            <person name="Comeron J.M."/>
            <person name="Costello J.C."/>
            <person name="Coyne J.A."/>
            <person name="Daub J."/>
            <person name="David R.G."/>
            <person name="Delcher A.L."/>
            <person name="Delehaunty K."/>
            <person name="Do C.B."/>
            <person name="Ebling H."/>
            <person name="Edwards K."/>
            <person name="Eickbush T."/>
            <person name="Evans J.D."/>
            <person name="Filipski A."/>
            <person name="Findeiss S."/>
            <person name="Freyhult E."/>
            <person name="Fulton L."/>
            <person name="Fulton R."/>
            <person name="Garcia A.C."/>
            <person name="Gardiner A."/>
            <person name="Garfield D.A."/>
            <person name="Garvin B.E."/>
            <person name="Gibson G."/>
            <person name="Gilbert D."/>
            <person name="Gnerre S."/>
            <person name="Godfrey J."/>
            <person name="Good R."/>
            <person name="Gotea V."/>
            <person name="Gravely B."/>
            <person name="Greenberg A.J."/>
            <person name="Griffiths-Jones S."/>
            <person name="Gross S."/>
            <person name="Guigo R."/>
            <person name="Gustafson E.A."/>
            <person name="Haerty W."/>
            <person name="Hahn M.W."/>
            <person name="Halligan D.L."/>
            <person name="Halpern A.L."/>
            <person name="Halter G.M."/>
            <person name="Han M.V."/>
            <person name="Heger A."/>
            <person name="Hillier L."/>
            <person name="Hinrichs A.S."/>
            <person name="Holmes I."/>
            <person name="Hoskins R.A."/>
            <person name="Hubisz M.J."/>
            <person name="Hultmark D."/>
            <person name="Huntley M.A."/>
            <person name="Jaffe D.B."/>
            <person name="Jagadeeshan S."/>
            <person name="Jeck W.R."/>
            <person name="Johnson J."/>
            <person name="Jones C.D."/>
            <person name="Jordan W.C."/>
            <person name="Karpen G.H."/>
            <person name="Kataoka E."/>
            <person name="Keightley P.D."/>
            <person name="Kheradpour P."/>
            <person name="Kirkness E.F."/>
            <person name="Koerich L.B."/>
            <person name="Kristiansen K."/>
            <person name="Kudrna D."/>
            <person name="Kulathinal R.J."/>
            <person name="Kumar S."/>
            <person name="Kwok R."/>
            <person name="Lander E."/>
            <person name="Langley C.H."/>
            <person name="Lapoint R."/>
            <person name="Lazzaro B.P."/>
            <person name="Lee S.J."/>
            <person name="Levesque L."/>
            <person name="Li R."/>
            <person name="Lin C.F."/>
            <person name="Lin M.F."/>
            <person name="Lindblad-Toh K."/>
            <person name="Llopart A."/>
            <person name="Long M."/>
            <person name="Low L."/>
            <person name="Lozovsky E."/>
            <person name="Lu J."/>
            <person name="Luo M."/>
            <person name="Machado C.A."/>
            <person name="Makalowski W."/>
            <person name="Marzo M."/>
            <person name="Matsuda M."/>
            <person name="Matzkin L."/>
            <person name="McAllister B."/>
            <person name="McBride C.S."/>
            <person name="McKernan B."/>
            <person name="McKernan K."/>
            <person name="Mendez-Lago M."/>
            <person name="Minx P."/>
            <person name="Mollenhauer M.U."/>
            <person name="Montooth K."/>
            <person name="Mount S.M."/>
            <person name="Mu X."/>
            <person name="Myers E."/>
            <person name="Negre B."/>
            <person name="Newfeld S."/>
            <person name="Nielsen R."/>
            <person name="Noor M.A."/>
            <person name="O'Grady P."/>
            <person name="Pachter L."/>
            <person name="Papaceit M."/>
            <person name="Parisi M.J."/>
            <person name="Parisi M."/>
            <person name="Parts L."/>
            <person name="Pedersen J.S."/>
            <person name="Pesole G."/>
            <person name="Phillippy A.M."/>
            <person name="Ponting C.P."/>
            <person name="Pop M."/>
            <person name="Porcelli D."/>
            <person name="Powell J.R."/>
            <person name="Prohaska S."/>
            <person name="Pruitt K."/>
            <person name="Puig M."/>
            <person name="Quesneville H."/>
            <person name="Ram K.R."/>
            <person name="Rand D."/>
            <person name="Rasmussen M.D."/>
            <person name="Reed L.K."/>
            <person name="Reenan R."/>
            <person name="Reily A."/>
            <person name="Remington K.A."/>
            <person name="Rieger T.T."/>
            <person name="Ritchie M.G."/>
            <person name="Robin C."/>
            <person name="Rogers Y.H."/>
            <person name="Rohde C."/>
            <person name="Rozas J."/>
            <person name="Rubenfield M.J."/>
            <person name="Ruiz A."/>
            <person name="Russo S."/>
            <person name="Salzberg S.L."/>
            <person name="Sanchez-Gracia A."/>
            <person name="Saranga D.J."/>
            <person name="Sato H."/>
            <person name="Schaeffer S.W."/>
            <person name="Schatz M.C."/>
            <person name="Schlenke T."/>
            <person name="Schwartz R."/>
            <person name="Segarra C."/>
            <person name="Singh R.S."/>
            <person name="Sirot L."/>
            <person name="Sirota M."/>
            <person name="Sisneros N.B."/>
            <person name="Smith C.D."/>
            <person name="Smith T.F."/>
            <person name="Spieth J."/>
            <person name="Stage D.E."/>
            <person name="Stark A."/>
            <person name="Stephan W."/>
            <person name="Strausberg R.L."/>
            <person name="Strempel S."/>
            <person name="Sturgill D."/>
            <person name="Sutton G."/>
            <person name="Sutton G.G."/>
            <person name="Tao W."/>
            <person name="Teichmann S."/>
            <person name="Tobari Y.N."/>
            <person name="Tomimura Y."/>
            <person name="Tsolas J.M."/>
            <person name="Valente V.L."/>
            <person name="Venter E."/>
            <person name="Venter J.C."/>
            <person name="Vicario S."/>
            <person name="Vieira F.G."/>
            <person name="Vilella A.J."/>
            <person name="Villasante A."/>
            <person name="Walenz B."/>
            <person name="Wang J."/>
            <person name="Wasserman M."/>
            <person name="Watts T."/>
            <person name="Wilson D."/>
            <person name="Wilson R.K."/>
            <person name="Wing R.A."/>
            <person name="Wolfner M.F."/>
            <person name="Wong A."/>
            <person name="Wong G.K."/>
            <person name="Wu C.I."/>
            <person name="Wu G."/>
            <person name="Yamamoto D."/>
            <person name="Yang H.P."/>
            <person name="Yang S.P."/>
            <person name="Yorke J.A."/>
            <person name="Yoshida K."/>
            <person name="Zdobnov E."/>
            <person name="Zhang P."/>
            <person name="Zhang Y."/>
            <person name="Zimin A.V."/>
            <person name="Baldwin J."/>
            <person name="Abdouelleil A."/>
            <person name="Abdulkadir J."/>
            <person name="Abebe A."/>
            <person name="Abera B."/>
            <person name="Abreu J."/>
            <person name="Acer S.C."/>
            <person name="Aftuck L."/>
            <person name="Alexander A."/>
            <person name="An P."/>
            <person name="Anderson E."/>
            <person name="Anderson S."/>
            <person name="Arachi H."/>
            <person name="Azer M."/>
            <person name="Bachantsang P."/>
            <person name="Barry A."/>
            <person name="Bayul T."/>
            <person name="Berlin A."/>
            <person name="Bessette D."/>
            <person name="Bloom T."/>
            <person name="Blye J."/>
            <person name="Boguslavskiy L."/>
            <person name="Bonnet C."/>
            <person name="Boukhgalter B."/>
            <person name="Bourzgui I."/>
            <person name="Brown A."/>
            <person name="Cahill P."/>
            <person name="Channer S."/>
            <person name="Cheshatsang Y."/>
            <person name="Chuda L."/>
            <person name="Citroen M."/>
            <person name="Collymore A."/>
            <person name="Cooke P."/>
            <person name="Costello M."/>
            <person name="D'Aco K."/>
            <person name="Daza R."/>
            <person name="De Haan G."/>
            <person name="DeGray S."/>
            <person name="DeMaso C."/>
            <person name="Dhargay N."/>
            <person name="Dooley K."/>
            <person name="Dooley E."/>
            <person name="Doricent M."/>
            <person name="Dorje P."/>
            <person name="Dorjee K."/>
            <person name="Dupes A."/>
            <person name="Elong R."/>
            <person name="Falk J."/>
            <person name="Farina A."/>
            <person name="Faro S."/>
            <person name="Ferguson D."/>
            <person name="Fisher S."/>
            <person name="Foley C.D."/>
            <person name="Franke A."/>
            <person name="Friedrich D."/>
            <person name="Gadbois L."/>
            <person name="Gearin G."/>
            <person name="Gearin C.R."/>
            <person name="Giannoukos G."/>
            <person name="Goode T."/>
            <person name="Graham J."/>
            <person name="Grandbois E."/>
            <person name="Grewal S."/>
            <person name="Gyaltsen K."/>
            <person name="Hafez N."/>
            <person name="Hagos B."/>
            <person name="Hall J."/>
            <person name="Henson C."/>
            <person name="Hollinger A."/>
            <person name="Honan T."/>
            <person name="Huard M.D."/>
            <person name="Hughes L."/>
            <person name="Hurhula B."/>
            <person name="Husby M.E."/>
            <person name="Kamat A."/>
            <person name="Kanga B."/>
            <person name="Kashin S."/>
            <person name="Khazanovich D."/>
            <person name="Kisner P."/>
            <person name="Lance K."/>
            <person name="Lara M."/>
            <person name="Lee W."/>
            <person name="Lennon N."/>
            <person name="Letendre F."/>
            <person name="LeVine R."/>
            <person name="Lipovsky A."/>
            <person name="Liu X."/>
            <person name="Liu J."/>
            <person name="Liu S."/>
            <person name="Lokyitsang T."/>
            <person name="Lokyitsang Y."/>
            <person name="Lubonja R."/>
            <person name="Lui A."/>
            <person name="MacDonald P."/>
            <person name="Magnisalis V."/>
            <person name="Maru K."/>
            <person name="Matthews C."/>
            <person name="McCusker W."/>
            <person name="McDonough S."/>
            <person name="Mehta T."/>
            <person name="Meldrim J."/>
            <person name="Meneus L."/>
            <person name="Mihai O."/>
            <person name="Mihalev A."/>
            <person name="Mihova T."/>
            <person name="Mittelman R."/>
            <person name="Mlenga V."/>
            <person name="Montmayeur A."/>
            <person name="Mulrain L."/>
            <person name="Navidi A."/>
            <person name="Naylor J."/>
            <person name="Negash T."/>
            <person name="Nguyen T."/>
            <person name="Nguyen N."/>
            <person name="Nicol R."/>
            <person name="Norbu C."/>
            <person name="Norbu N."/>
            <person name="Novod N."/>
            <person name="O'Neill B."/>
            <person name="Osman S."/>
            <person name="Markiewicz E."/>
            <person name="Oyono O.L."/>
            <person name="Patti C."/>
            <person name="Phunkhang P."/>
            <person name="Pierre F."/>
            <person name="Priest M."/>
            <person name="Raghuraman S."/>
            <person name="Rege F."/>
            <person name="Reyes R."/>
            <person name="Rise C."/>
            <person name="Rogov P."/>
            <person name="Ross K."/>
            <person name="Ryan E."/>
            <person name="Settipalli S."/>
            <person name="Shea T."/>
            <person name="Sherpa N."/>
            <person name="Shi L."/>
            <person name="Shih D."/>
            <person name="Sparrow T."/>
            <person name="Spaulding J."/>
            <person name="Stalker J."/>
            <person name="Stange-Thomann N."/>
            <person name="Stavropoulos S."/>
            <person name="Stone C."/>
            <person name="Strader C."/>
            <person name="Tesfaye S."/>
            <person name="Thomson T."/>
            <person name="Thoulutsang Y."/>
            <person name="Thoulutsang D."/>
            <person name="Topham K."/>
            <person name="Topping I."/>
            <person name="Tsamla T."/>
            <person name="Vassiliev H."/>
            <person name="Vo A."/>
            <person name="Wangchuk T."/>
            <person name="Wangdi T."/>
            <person name="Weiand M."/>
            <person name="Wilkinson J."/>
            <person name="Wilson A."/>
            <person name="Yadav S."/>
            <person name="Young G."/>
            <person name="Yu Q."/>
            <person name="Zembek L."/>
            <person name="Zhong D."/>
            <person name="Zimmer A."/>
            <person name="Zwirko Z."/>
            <person name="Jaffe D.B."/>
            <person name="Alvarez P."/>
            <person name="Brockman W."/>
            <person name="Butler J."/>
            <person name="Chin C."/>
            <person name="Gnerre S."/>
            <person name="Grabherr M."/>
            <person name="Kleber M."/>
            <person name="Mauceli E."/>
            <person name="MacCallum I."/>
        </authorList>
    </citation>
    <scope>NUCLEOTIDE SEQUENCE [LARGE SCALE GENOMIC DNA]</scope>
    <source>
        <strain evidence="11">Tai18E2 / Tucson 14021-0261.01</strain>
    </source>
</reference>
<feature type="signal peptide" evidence="8">
    <location>
        <begin position="1"/>
        <end position="26"/>
    </location>
</feature>
<dbReference type="PRINTS" id="PR00722">
    <property type="entry name" value="CHYMOTRYPSIN"/>
</dbReference>
<keyword evidence="11" id="KW-1185">Reference proteome</keyword>
<accession>B4P0V9</accession>
<keyword evidence="4" id="KW-0865">Zymogen</keyword>
<dbReference type="Gene3D" id="2.40.10.10">
    <property type="entry name" value="Trypsin-like serine proteases"/>
    <property type="match status" value="2"/>
</dbReference>
<dbReference type="InterPro" id="IPR018114">
    <property type="entry name" value="TRYPSIN_HIS"/>
</dbReference>
<dbReference type="HOGENOM" id="CLU_006842_0_3_1"/>
<reference evidence="10 11" key="2">
    <citation type="journal article" date="2007" name="PLoS Biol.">
        <title>Principles of genome evolution in the Drosophila melanogaster species group.</title>
        <authorList>
            <person name="Ranz J.M."/>
            <person name="Maurin D."/>
            <person name="Chan Y.S."/>
            <person name="von Grotthuss M."/>
            <person name="Hillier L.W."/>
            <person name="Roote J."/>
            <person name="Ashburner M."/>
            <person name="Bergman C.M."/>
        </authorList>
    </citation>
    <scope>NUCLEOTIDE SEQUENCE [LARGE SCALE GENOMIC DNA]</scope>
    <source>
        <strain evidence="11">Tai18E2 / Tucson 14021-0261.01</strain>
    </source>
</reference>
<dbReference type="PANTHER" id="PTHR24260:SF147">
    <property type="entry name" value="EG:BACR7A4.3 PROTEIN-RELATED"/>
    <property type="match status" value="1"/>
</dbReference>
<dbReference type="InterPro" id="IPR001314">
    <property type="entry name" value="Peptidase_S1A"/>
</dbReference>
<evidence type="ECO:0000256" key="2">
    <source>
        <dbReference type="ARBA" id="ARBA00022729"/>
    </source>
</evidence>
<evidence type="ECO:0000256" key="1">
    <source>
        <dbReference type="ARBA" id="ARBA00022723"/>
    </source>
</evidence>
<evidence type="ECO:0000259" key="9">
    <source>
        <dbReference type="PROSITE" id="PS50240"/>
    </source>
</evidence>
<dbReference type="PANTHER" id="PTHR24260">
    <property type="match status" value="1"/>
</dbReference>
<dbReference type="InterPro" id="IPR009003">
    <property type="entry name" value="Peptidase_S1_PA"/>
</dbReference>
<feature type="domain" description="Peptidase S1" evidence="9">
    <location>
        <begin position="31"/>
        <end position="268"/>
    </location>
</feature>
<dbReference type="PhylomeDB" id="B4P0V9"/>
<evidence type="ECO:0000256" key="5">
    <source>
        <dbReference type="ARBA" id="ARBA00023157"/>
    </source>
</evidence>
<keyword evidence="6" id="KW-0325">Glycoprotein</keyword>
<dbReference type="OMA" id="NGHTAKY"/>
<dbReference type="GO" id="GO:0006508">
    <property type="term" value="P:proteolysis"/>
    <property type="evidence" value="ECO:0007669"/>
    <property type="project" value="InterPro"/>
</dbReference>
<keyword evidence="2 8" id="KW-0732">Signal</keyword>
<dbReference type="InterPro" id="IPR001254">
    <property type="entry name" value="Trypsin_dom"/>
</dbReference>
<dbReference type="AlphaFoldDB" id="B4P0V9"/>
<dbReference type="InterPro" id="IPR051333">
    <property type="entry name" value="CLIP_Serine_Protease"/>
</dbReference>
<evidence type="ECO:0000256" key="3">
    <source>
        <dbReference type="ARBA" id="ARBA00022837"/>
    </source>
</evidence>
<sequence length="314" mass="35150">MNTAVTGVPVFVVITLMLQLLQPGCSQFLDPACGIRTNSTASPWIVFLHSTTDKFVCSGSLITNKLVLTAAHCLIAKPLIARLGKYKRTSSEECTGYHCNFREEHTVDAAFKLKLYDEGSLANDIAILRLAKRVVYADNIRPICVVWNARWRQYIDNIYLLTSTRLEKSKLESGSDALGTLDIYRQQPEVCAKFNGLNISSNQFCAGNWDSNLCDGGFGSPLGATITYKNTQRFVQIGIASYTNVNCEKAVVFTDVLSHVDFIRRVWRMHGSGQRLPILKKLKTTNRAQDYDSDTNDGSYSEWNYSPEGFLERS</sequence>
<keyword evidence="3" id="KW-0106">Calcium</keyword>
<evidence type="ECO:0000313" key="11">
    <source>
        <dbReference type="Proteomes" id="UP000002282"/>
    </source>
</evidence>
<dbReference type="eggNOG" id="KOG3627">
    <property type="taxonomic scope" value="Eukaryota"/>
</dbReference>
<dbReference type="InterPro" id="IPR043504">
    <property type="entry name" value="Peptidase_S1_PA_chymotrypsin"/>
</dbReference>
<dbReference type="KEGG" id="dya:Dyak_GE24831"/>
<dbReference type="OrthoDB" id="2019384at2759"/>
<dbReference type="Proteomes" id="UP000002282">
    <property type="component" value="Chromosome 2L"/>
</dbReference>
<keyword evidence="5" id="KW-1015">Disulfide bond</keyword>
<comment type="similarity">
    <text evidence="7">Belongs to the peptidase S1 family. CLIP subfamily.</text>
</comment>
<keyword evidence="10" id="KW-0378">Hydrolase</keyword>
<dbReference type="PROSITE" id="PS00134">
    <property type="entry name" value="TRYPSIN_HIS"/>
    <property type="match status" value="1"/>
</dbReference>